<reference evidence="6 7" key="1">
    <citation type="submission" date="2019-09" db="EMBL/GenBank/DDBJ databases">
        <title>Mumia zhuanghuii sp. nov. isolated from the intestinal contents of plateau pika (Ochotona curzoniae) in the Qinghai-Tibet plateau of China.</title>
        <authorList>
            <person name="Tian Z."/>
        </authorList>
    </citation>
    <scope>NUCLEOTIDE SEQUENCE [LARGE SCALE GENOMIC DNA]</scope>
    <source>
        <strain evidence="7">350</strain>
    </source>
</reference>
<comment type="catalytic activity">
    <reaction evidence="1">
        <text>(4aS,6R)-4a-hydroxy-L-erythro-5,6,7,8-tetrahydrobiopterin = (6R)-L-erythro-6,7-dihydrobiopterin + H2O</text>
        <dbReference type="Rhea" id="RHEA:11920"/>
        <dbReference type="ChEBI" id="CHEBI:15377"/>
        <dbReference type="ChEBI" id="CHEBI:15642"/>
        <dbReference type="ChEBI" id="CHEBI:43120"/>
        <dbReference type="EC" id="4.2.1.96"/>
    </reaction>
</comment>
<evidence type="ECO:0000313" key="7">
    <source>
        <dbReference type="Proteomes" id="UP000307768"/>
    </source>
</evidence>
<dbReference type="InterPro" id="IPR001533">
    <property type="entry name" value="Pterin_deHydtase"/>
</dbReference>
<dbReference type="CDD" id="cd00488">
    <property type="entry name" value="PCD_DCoH"/>
    <property type="match status" value="1"/>
</dbReference>
<dbReference type="Pfam" id="PF01329">
    <property type="entry name" value="Pterin_4a"/>
    <property type="match status" value="1"/>
</dbReference>
<dbReference type="RefSeq" id="WP_149769639.1">
    <property type="nucleotide sequence ID" value="NZ_VDFQ02000003.1"/>
</dbReference>
<organism evidence="6 7">
    <name type="scientific">Mumia zhuanghuii</name>
    <dbReference type="NCBI Taxonomy" id="2585211"/>
    <lineage>
        <taxon>Bacteria</taxon>
        <taxon>Bacillati</taxon>
        <taxon>Actinomycetota</taxon>
        <taxon>Actinomycetes</taxon>
        <taxon>Propionibacteriales</taxon>
        <taxon>Nocardioidaceae</taxon>
        <taxon>Mumia</taxon>
    </lineage>
</organism>
<dbReference type="PANTHER" id="PTHR12599:SF0">
    <property type="entry name" value="PTERIN-4-ALPHA-CARBINOLAMINE DEHYDRATASE"/>
    <property type="match status" value="1"/>
</dbReference>
<dbReference type="PANTHER" id="PTHR12599">
    <property type="entry name" value="PTERIN-4-ALPHA-CARBINOLAMINE DEHYDRATASE"/>
    <property type="match status" value="1"/>
</dbReference>
<evidence type="ECO:0000256" key="3">
    <source>
        <dbReference type="ARBA" id="ARBA00013252"/>
    </source>
</evidence>
<protein>
    <recommendedName>
        <fullName evidence="4">Putative pterin-4-alpha-carbinolamine dehydratase</fullName>
        <ecNumber evidence="3">4.2.1.96</ecNumber>
    </recommendedName>
</protein>
<dbReference type="NCBIfam" id="NF002017">
    <property type="entry name" value="PRK00823.1-2"/>
    <property type="match status" value="1"/>
</dbReference>
<dbReference type="GO" id="GO:0008124">
    <property type="term" value="F:4-alpha-hydroxytetrahydrobiopterin dehydratase activity"/>
    <property type="evidence" value="ECO:0007669"/>
    <property type="project" value="UniProtKB-EC"/>
</dbReference>
<dbReference type="InterPro" id="IPR036428">
    <property type="entry name" value="PCD_sf"/>
</dbReference>
<dbReference type="EC" id="4.2.1.96" evidence="3"/>
<evidence type="ECO:0000256" key="1">
    <source>
        <dbReference type="ARBA" id="ARBA00001554"/>
    </source>
</evidence>
<evidence type="ECO:0000256" key="5">
    <source>
        <dbReference type="ARBA" id="ARBA00023239"/>
    </source>
</evidence>
<dbReference type="Gene3D" id="3.30.1360.20">
    <property type="entry name" value="Transcriptional coactivator/pterin dehydratase"/>
    <property type="match status" value="1"/>
</dbReference>
<dbReference type="SUPFAM" id="SSF55248">
    <property type="entry name" value="PCD-like"/>
    <property type="match status" value="1"/>
</dbReference>
<comment type="similarity">
    <text evidence="2">Belongs to the pterin-4-alpha-carbinolamine dehydratase family.</text>
</comment>
<dbReference type="AlphaFoldDB" id="A0A5Q6RXB5"/>
<accession>A0A5Q6RXB5</accession>
<name>A0A5Q6RXB5_9ACTN</name>
<dbReference type="GO" id="GO:0006729">
    <property type="term" value="P:tetrahydrobiopterin biosynthetic process"/>
    <property type="evidence" value="ECO:0007669"/>
    <property type="project" value="InterPro"/>
</dbReference>
<sequence length="104" mass="10904">MDASEHSDTLLSEAEVATALESQPRWVRDGDTIVRSVRAATYLDGIGLVDAVAAAAEAAGHHPDITIRWREVTFTLSTHSAGGLTAKDFGLAATIDELAAGIDD</sequence>
<evidence type="ECO:0000256" key="2">
    <source>
        <dbReference type="ARBA" id="ARBA00006472"/>
    </source>
</evidence>
<proteinExistence type="inferred from homology"/>
<gene>
    <name evidence="6" type="ORF">FE697_010940</name>
</gene>
<evidence type="ECO:0000256" key="4">
    <source>
        <dbReference type="ARBA" id="ARBA00021735"/>
    </source>
</evidence>
<comment type="caution">
    <text evidence="6">The sequence shown here is derived from an EMBL/GenBank/DDBJ whole genome shotgun (WGS) entry which is preliminary data.</text>
</comment>
<evidence type="ECO:0000313" key="6">
    <source>
        <dbReference type="EMBL" id="KAA1422689.1"/>
    </source>
</evidence>
<keyword evidence="5 6" id="KW-0456">Lyase</keyword>
<dbReference type="EMBL" id="VDFQ02000003">
    <property type="protein sequence ID" value="KAA1422689.1"/>
    <property type="molecule type" value="Genomic_DNA"/>
</dbReference>
<dbReference type="Proteomes" id="UP000307768">
    <property type="component" value="Unassembled WGS sequence"/>
</dbReference>
<dbReference type="OrthoDB" id="15077at2"/>